<evidence type="ECO:0000313" key="8">
    <source>
        <dbReference type="Proteomes" id="UP000827889"/>
    </source>
</evidence>
<protein>
    <submittedName>
        <fullName evidence="9">Basic leucine zipper 43</fullName>
    </submittedName>
</protein>
<dbReference type="PANTHER" id="PTHR46324:SF7">
    <property type="entry name" value="BASIC LEUCINE-ZIPPER 75"/>
    <property type="match status" value="1"/>
</dbReference>
<dbReference type="GO" id="GO:0005634">
    <property type="term" value="C:nucleus"/>
    <property type="evidence" value="ECO:0007669"/>
    <property type="project" value="UniProtKB-SubCell"/>
</dbReference>
<dbReference type="GeneID" id="115734733"/>
<evidence type="ECO:0000256" key="3">
    <source>
        <dbReference type="ARBA" id="ARBA00023125"/>
    </source>
</evidence>
<dbReference type="KEGG" id="rarg:115734733"/>
<dbReference type="CDD" id="cd14702">
    <property type="entry name" value="bZIP_plant_GBF1"/>
    <property type="match status" value="1"/>
</dbReference>
<gene>
    <name evidence="9" type="primary">LOC115734733</name>
</gene>
<organism evidence="8 9">
    <name type="scientific">Rhodamnia argentea</name>
    <dbReference type="NCBI Taxonomy" id="178133"/>
    <lineage>
        <taxon>Eukaryota</taxon>
        <taxon>Viridiplantae</taxon>
        <taxon>Streptophyta</taxon>
        <taxon>Embryophyta</taxon>
        <taxon>Tracheophyta</taxon>
        <taxon>Spermatophyta</taxon>
        <taxon>Magnoliopsida</taxon>
        <taxon>eudicotyledons</taxon>
        <taxon>Gunneridae</taxon>
        <taxon>Pentapetalae</taxon>
        <taxon>rosids</taxon>
        <taxon>malvids</taxon>
        <taxon>Myrtales</taxon>
        <taxon>Myrtaceae</taxon>
        <taxon>Myrtoideae</taxon>
        <taxon>Myrteae</taxon>
        <taxon>Australasian group</taxon>
        <taxon>Rhodamnia</taxon>
    </lineage>
</organism>
<keyword evidence="8" id="KW-1185">Reference proteome</keyword>
<dbReference type="PANTHER" id="PTHR46324">
    <property type="entry name" value="BASIC LEUCINE ZIPPER 43-RELATED"/>
    <property type="match status" value="1"/>
</dbReference>
<dbReference type="PROSITE" id="PS50217">
    <property type="entry name" value="BZIP"/>
    <property type="match status" value="1"/>
</dbReference>
<keyword evidence="2" id="KW-0805">Transcription regulation</keyword>
<evidence type="ECO:0000256" key="2">
    <source>
        <dbReference type="ARBA" id="ARBA00023015"/>
    </source>
</evidence>
<accession>A0A8B8NH53</accession>
<evidence type="ECO:0000256" key="4">
    <source>
        <dbReference type="ARBA" id="ARBA00023163"/>
    </source>
</evidence>
<comment type="subcellular location">
    <subcellularLocation>
        <location evidence="1">Nucleus</location>
    </subcellularLocation>
</comment>
<dbReference type="Gene3D" id="1.20.5.170">
    <property type="match status" value="1"/>
</dbReference>
<keyword evidence="6" id="KW-0175">Coiled coil</keyword>
<evidence type="ECO:0000256" key="6">
    <source>
        <dbReference type="SAM" id="Coils"/>
    </source>
</evidence>
<evidence type="ECO:0000256" key="5">
    <source>
        <dbReference type="ARBA" id="ARBA00023242"/>
    </source>
</evidence>
<feature type="coiled-coil region" evidence="6">
    <location>
        <begin position="122"/>
        <end position="156"/>
    </location>
</feature>
<name>A0A8B8NH53_9MYRT</name>
<evidence type="ECO:0000256" key="1">
    <source>
        <dbReference type="ARBA" id="ARBA00004123"/>
    </source>
</evidence>
<dbReference type="SMART" id="SM00338">
    <property type="entry name" value="BRLZ"/>
    <property type="match status" value="1"/>
</dbReference>
<sequence length="212" mass="23763">MELELTQLSEVKTSSLTHPNAAQTLHHFPVQQKPPNPDFIALHANPKISPPDFTRSSSIPFVGFVPISHLNGELSPNPSLCNSAAAAAFDDANRDHINPRHHSDHVSSVIHEKRLRRMISNRESARRSRLRKKKQVEELQMQVDQLRGANTALSEKLISLLESNHQILQENAQLKEKVSSLQVIMTDLLNPFRNVEEVACILKSEALNRSVG</sequence>
<feature type="domain" description="BZIP" evidence="7">
    <location>
        <begin position="111"/>
        <end position="174"/>
    </location>
</feature>
<keyword evidence="3" id="KW-0238">DNA-binding</keyword>
<dbReference type="Proteomes" id="UP000827889">
    <property type="component" value="Chromosome 7"/>
</dbReference>
<evidence type="ECO:0000313" key="9">
    <source>
        <dbReference type="RefSeq" id="XP_030521488.2"/>
    </source>
</evidence>
<reference evidence="9" key="1">
    <citation type="submission" date="2025-08" db="UniProtKB">
        <authorList>
            <consortium name="RefSeq"/>
        </authorList>
    </citation>
    <scope>IDENTIFICATION</scope>
    <source>
        <tissue evidence="9">Leaf</tissue>
    </source>
</reference>
<keyword evidence="5" id="KW-0539">Nucleus</keyword>
<dbReference type="GO" id="GO:0003700">
    <property type="term" value="F:DNA-binding transcription factor activity"/>
    <property type="evidence" value="ECO:0007669"/>
    <property type="project" value="InterPro"/>
</dbReference>
<keyword evidence="4" id="KW-0804">Transcription</keyword>
<dbReference type="InterPro" id="IPR044521">
    <property type="entry name" value="AtbZIP8/43"/>
</dbReference>
<dbReference type="InterPro" id="IPR046347">
    <property type="entry name" value="bZIP_sf"/>
</dbReference>
<proteinExistence type="predicted"/>
<evidence type="ECO:0000259" key="7">
    <source>
        <dbReference type="PROSITE" id="PS50217"/>
    </source>
</evidence>
<dbReference type="GO" id="GO:0046983">
    <property type="term" value="F:protein dimerization activity"/>
    <property type="evidence" value="ECO:0007669"/>
    <property type="project" value="UniProtKB-ARBA"/>
</dbReference>
<dbReference type="AlphaFoldDB" id="A0A8B8NH53"/>
<dbReference type="GO" id="GO:0003677">
    <property type="term" value="F:DNA binding"/>
    <property type="evidence" value="ECO:0007669"/>
    <property type="project" value="UniProtKB-KW"/>
</dbReference>
<dbReference type="SUPFAM" id="SSF57959">
    <property type="entry name" value="Leucine zipper domain"/>
    <property type="match status" value="1"/>
</dbReference>
<dbReference type="RefSeq" id="XP_030521488.2">
    <property type="nucleotide sequence ID" value="XM_030665628.2"/>
</dbReference>
<dbReference type="InterPro" id="IPR004827">
    <property type="entry name" value="bZIP"/>
</dbReference>
<dbReference type="PROSITE" id="PS00036">
    <property type="entry name" value="BZIP_BASIC"/>
    <property type="match status" value="1"/>
</dbReference>
<dbReference type="Pfam" id="PF00170">
    <property type="entry name" value="bZIP_1"/>
    <property type="match status" value="1"/>
</dbReference>
<dbReference type="InterPro" id="IPR045314">
    <property type="entry name" value="bZIP_plant_GBF1"/>
</dbReference>